<feature type="domain" description="Ribosomal RNA adenine methylase transferase N-terminal" evidence="9">
    <location>
        <begin position="36"/>
        <end position="208"/>
    </location>
</feature>
<dbReference type="InterPro" id="IPR011530">
    <property type="entry name" value="rRNA_adenine_dimethylase"/>
</dbReference>
<dbReference type="CDD" id="cd02440">
    <property type="entry name" value="AdoMet_MTases"/>
    <property type="match status" value="1"/>
</dbReference>
<dbReference type="InterPro" id="IPR023165">
    <property type="entry name" value="rRNA_Ade_diMease-like_C"/>
</dbReference>
<dbReference type="PANTHER" id="PTHR11727:SF7">
    <property type="entry name" value="DIMETHYLADENOSINE TRANSFERASE-RELATED"/>
    <property type="match status" value="1"/>
</dbReference>
<organism evidence="10 11">
    <name type="scientific">Anoxybacter fermentans</name>
    <dbReference type="NCBI Taxonomy" id="1323375"/>
    <lineage>
        <taxon>Bacteria</taxon>
        <taxon>Bacillati</taxon>
        <taxon>Bacillota</taxon>
        <taxon>Clostridia</taxon>
        <taxon>Halanaerobiales</taxon>
        <taxon>Anoxybacter</taxon>
    </lineage>
</organism>
<evidence type="ECO:0000313" key="10">
    <source>
        <dbReference type="EMBL" id="AZR74439.1"/>
    </source>
</evidence>
<dbReference type="GO" id="GO:0005829">
    <property type="term" value="C:cytosol"/>
    <property type="evidence" value="ECO:0007669"/>
    <property type="project" value="TreeGrafter"/>
</dbReference>
<evidence type="ECO:0000256" key="6">
    <source>
        <dbReference type="ARBA" id="ARBA00022884"/>
    </source>
</evidence>
<dbReference type="PANTHER" id="PTHR11727">
    <property type="entry name" value="DIMETHYLADENOSINE TRANSFERASE"/>
    <property type="match status" value="1"/>
</dbReference>
<dbReference type="InterPro" id="IPR001737">
    <property type="entry name" value="KsgA/Erm"/>
</dbReference>
<evidence type="ECO:0000256" key="7">
    <source>
        <dbReference type="HAMAP-Rule" id="MF_00607"/>
    </source>
</evidence>
<dbReference type="Pfam" id="PF00398">
    <property type="entry name" value="RrnaAD"/>
    <property type="match status" value="1"/>
</dbReference>
<dbReference type="InterPro" id="IPR029063">
    <property type="entry name" value="SAM-dependent_MTases_sf"/>
</dbReference>
<protein>
    <recommendedName>
        <fullName evidence="7">Ribosomal RNA small subunit methyltransferase A</fullName>
        <ecNumber evidence="7">2.1.1.182</ecNumber>
    </recommendedName>
    <alternativeName>
        <fullName evidence="7">16S rRNA (adenine(1518)-N(6)/adenine(1519)-N(6))-dimethyltransferase</fullName>
    </alternativeName>
    <alternativeName>
        <fullName evidence="7">16S rRNA dimethyladenosine transferase</fullName>
    </alternativeName>
    <alternativeName>
        <fullName evidence="7">16S rRNA dimethylase</fullName>
    </alternativeName>
    <alternativeName>
        <fullName evidence="7">S-adenosylmethionine-6-N', N'-adenosyl(rRNA) dimethyltransferase</fullName>
    </alternativeName>
</protein>
<keyword evidence="11" id="KW-1185">Reference proteome</keyword>
<feature type="binding site" evidence="7 8">
    <location>
        <position position="31"/>
    </location>
    <ligand>
        <name>S-adenosyl-L-methionine</name>
        <dbReference type="ChEBI" id="CHEBI:59789"/>
    </ligand>
</feature>
<dbReference type="InterPro" id="IPR020598">
    <property type="entry name" value="rRNA_Ade_methylase_Trfase_N"/>
</dbReference>
<keyword evidence="3 7" id="KW-0489">Methyltransferase</keyword>
<dbReference type="GO" id="GO:0003723">
    <property type="term" value="F:RNA binding"/>
    <property type="evidence" value="ECO:0007669"/>
    <property type="project" value="UniProtKB-UniRule"/>
</dbReference>
<dbReference type="AlphaFoldDB" id="A0A3Q9HSQ7"/>
<feature type="binding site" evidence="7 8">
    <location>
        <position position="123"/>
    </location>
    <ligand>
        <name>S-adenosyl-L-methionine</name>
        <dbReference type="ChEBI" id="CHEBI:59789"/>
    </ligand>
</feature>
<dbReference type="SUPFAM" id="SSF53335">
    <property type="entry name" value="S-adenosyl-L-methionine-dependent methyltransferases"/>
    <property type="match status" value="1"/>
</dbReference>
<evidence type="ECO:0000256" key="8">
    <source>
        <dbReference type="PROSITE-ProRule" id="PRU01026"/>
    </source>
</evidence>
<evidence type="ECO:0000256" key="4">
    <source>
        <dbReference type="ARBA" id="ARBA00022679"/>
    </source>
</evidence>
<comment type="function">
    <text evidence="7">Specifically dimethylates two adjacent adenosines (A1518 and A1519) in the loop of a conserved hairpin near the 3'-end of 16S rRNA in the 30S particle. May play a critical role in biogenesis of 30S subunits.</text>
</comment>
<keyword evidence="2 7" id="KW-0698">rRNA processing</keyword>
<evidence type="ECO:0000256" key="2">
    <source>
        <dbReference type="ARBA" id="ARBA00022552"/>
    </source>
</evidence>
<gene>
    <name evidence="7" type="primary">rsmA</name>
    <name evidence="7" type="synonym">ksgA</name>
    <name evidence="10" type="ORF">BBF96_14215</name>
</gene>
<keyword evidence="6 7" id="KW-0694">RNA-binding</keyword>
<keyword evidence="5 7" id="KW-0949">S-adenosyl-L-methionine</keyword>
<comment type="catalytic activity">
    <reaction evidence="7">
        <text>adenosine(1518)/adenosine(1519) in 16S rRNA + 4 S-adenosyl-L-methionine = N(6)-dimethyladenosine(1518)/N(6)-dimethyladenosine(1519) in 16S rRNA + 4 S-adenosyl-L-homocysteine + 4 H(+)</text>
        <dbReference type="Rhea" id="RHEA:19609"/>
        <dbReference type="Rhea" id="RHEA-COMP:10232"/>
        <dbReference type="Rhea" id="RHEA-COMP:10233"/>
        <dbReference type="ChEBI" id="CHEBI:15378"/>
        <dbReference type="ChEBI" id="CHEBI:57856"/>
        <dbReference type="ChEBI" id="CHEBI:59789"/>
        <dbReference type="ChEBI" id="CHEBI:74411"/>
        <dbReference type="ChEBI" id="CHEBI:74493"/>
        <dbReference type="EC" id="2.1.1.182"/>
    </reaction>
</comment>
<accession>A0A3Q9HSQ7</accession>
<reference evidence="10 11" key="1">
    <citation type="submission" date="2016-07" db="EMBL/GenBank/DDBJ databases">
        <title>Genome and transcriptome analysis of iron-reducing fermentative bacteria Anoxybacter fermentans.</title>
        <authorList>
            <person name="Zeng X."/>
            <person name="Shao Z."/>
        </authorList>
    </citation>
    <scope>NUCLEOTIDE SEQUENCE [LARGE SCALE GENOMIC DNA]</scope>
    <source>
        <strain evidence="10 11">DY22613</strain>
    </source>
</reference>
<dbReference type="Proteomes" id="UP000267250">
    <property type="component" value="Chromosome"/>
</dbReference>
<dbReference type="Gene3D" id="1.10.8.100">
    <property type="entry name" value="Ribosomal RNA adenine dimethylase-like, domain 2"/>
    <property type="match status" value="1"/>
</dbReference>
<evidence type="ECO:0000313" key="11">
    <source>
        <dbReference type="Proteomes" id="UP000267250"/>
    </source>
</evidence>
<feature type="binding site" evidence="7 8">
    <location>
        <position position="102"/>
    </location>
    <ligand>
        <name>S-adenosyl-L-methionine</name>
        <dbReference type="ChEBI" id="CHEBI:59789"/>
    </ligand>
</feature>
<dbReference type="EC" id="2.1.1.182" evidence="7"/>
<keyword evidence="1 7" id="KW-0963">Cytoplasm</keyword>
<dbReference type="InterPro" id="IPR020596">
    <property type="entry name" value="rRNA_Ade_Mease_Trfase_CS"/>
</dbReference>
<dbReference type="RefSeq" id="WP_127017797.1">
    <property type="nucleotide sequence ID" value="NZ_CP016379.1"/>
</dbReference>
<comment type="subcellular location">
    <subcellularLocation>
        <location evidence="7">Cytoplasm</location>
    </subcellularLocation>
</comment>
<dbReference type="GO" id="GO:0052908">
    <property type="term" value="F:16S rRNA (adenine(1518)-N(6)/adenine(1519)-N(6))-dimethyltransferase activity"/>
    <property type="evidence" value="ECO:0007669"/>
    <property type="project" value="UniProtKB-EC"/>
</dbReference>
<proteinExistence type="inferred from homology"/>
<keyword evidence="4 7" id="KW-0808">Transferase</keyword>
<dbReference type="SMART" id="SM00650">
    <property type="entry name" value="rADc"/>
    <property type="match status" value="1"/>
</dbReference>
<evidence type="ECO:0000256" key="1">
    <source>
        <dbReference type="ARBA" id="ARBA00022490"/>
    </source>
</evidence>
<evidence type="ECO:0000256" key="3">
    <source>
        <dbReference type="ARBA" id="ARBA00022603"/>
    </source>
</evidence>
<feature type="binding site" evidence="7 8">
    <location>
        <position position="29"/>
    </location>
    <ligand>
        <name>S-adenosyl-L-methionine</name>
        <dbReference type="ChEBI" id="CHEBI:59789"/>
    </ligand>
</feature>
<evidence type="ECO:0000259" key="9">
    <source>
        <dbReference type="SMART" id="SM00650"/>
    </source>
</evidence>
<dbReference type="FunFam" id="3.40.50.150:FF:000023">
    <property type="entry name" value="Ribosomal RNA small subunit methyltransferase A"/>
    <property type="match status" value="1"/>
</dbReference>
<name>A0A3Q9HSQ7_9FIRM</name>
<feature type="binding site" evidence="7 8">
    <location>
        <position position="56"/>
    </location>
    <ligand>
        <name>S-adenosyl-L-methionine</name>
        <dbReference type="ChEBI" id="CHEBI:59789"/>
    </ligand>
</feature>
<dbReference type="KEGG" id="aft:BBF96_14215"/>
<evidence type="ECO:0000256" key="5">
    <source>
        <dbReference type="ARBA" id="ARBA00022691"/>
    </source>
</evidence>
<sequence>MEKVISTPGKTREILQKFNLQPNKALGQNFLIDNNILNKIIKAGEVTKKDHVIEIGPGIGSLTQRLAEMAGKVTVIEKDRRLIPVLKEILHMYDNINYIEDDVLKVDWSKIIGPGEKIKVIANLPYYITTPIIMGLLENCLPVDIMVFMVQKEVAERMVAEPGGKDYGALSIAVQFYSKAEIVAIVPPTVFIPRPKVNSAIIKLTRLEKPAVDVLSEEIFFKVVKASFQQRRKTLGNSLSRSSELPLSKVEIKEALKVAGIDPSLRGEKLRIEDFGRLSDEIYQRIQQK</sequence>
<dbReference type="PROSITE" id="PS51689">
    <property type="entry name" value="SAM_RNA_A_N6_MT"/>
    <property type="match status" value="1"/>
</dbReference>
<dbReference type="PROSITE" id="PS01131">
    <property type="entry name" value="RRNA_A_DIMETH"/>
    <property type="match status" value="1"/>
</dbReference>
<comment type="similarity">
    <text evidence="7">Belongs to the class I-like SAM-binding methyltransferase superfamily. rRNA adenine N(6)-methyltransferase family. RsmA subfamily.</text>
</comment>
<dbReference type="OrthoDB" id="9814755at2"/>
<dbReference type="NCBIfam" id="TIGR00755">
    <property type="entry name" value="ksgA"/>
    <property type="match status" value="1"/>
</dbReference>
<feature type="binding site" evidence="7 8">
    <location>
        <position position="77"/>
    </location>
    <ligand>
        <name>S-adenosyl-L-methionine</name>
        <dbReference type="ChEBI" id="CHEBI:59789"/>
    </ligand>
</feature>
<dbReference type="HAMAP" id="MF_00607">
    <property type="entry name" value="16SrRNA_methyltr_A"/>
    <property type="match status" value="1"/>
</dbReference>
<dbReference type="EMBL" id="CP016379">
    <property type="protein sequence ID" value="AZR74439.1"/>
    <property type="molecule type" value="Genomic_DNA"/>
</dbReference>
<dbReference type="Gene3D" id="3.40.50.150">
    <property type="entry name" value="Vaccinia Virus protein VP39"/>
    <property type="match status" value="1"/>
</dbReference>